<dbReference type="Proteomes" id="UP000829196">
    <property type="component" value="Unassembled WGS sequence"/>
</dbReference>
<feature type="compositionally biased region" description="Polar residues" evidence="7">
    <location>
        <begin position="432"/>
        <end position="441"/>
    </location>
</feature>
<keyword evidence="10" id="KW-1185">Reference proteome</keyword>
<evidence type="ECO:0000256" key="5">
    <source>
        <dbReference type="ARBA" id="ARBA00023187"/>
    </source>
</evidence>
<feature type="compositionally biased region" description="Basic and acidic residues" evidence="7">
    <location>
        <begin position="785"/>
        <end position="820"/>
    </location>
</feature>
<feature type="compositionally biased region" description="Polar residues" evidence="7">
    <location>
        <begin position="475"/>
        <end position="484"/>
    </location>
</feature>
<feature type="region of interest" description="Disordered" evidence="7">
    <location>
        <begin position="860"/>
        <end position="1050"/>
    </location>
</feature>
<accession>A0A8T3B6N5</accession>
<feature type="compositionally biased region" description="Basic and acidic residues" evidence="7">
    <location>
        <begin position="229"/>
        <end position="250"/>
    </location>
</feature>
<feature type="compositionally biased region" description="Basic and acidic residues" evidence="7">
    <location>
        <begin position="165"/>
        <end position="187"/>
    </location>
</feature>
<reference evidence="9" key="1">
    <citation type="journal article" date="2022" name="Front. Genet.">
        <title>Chromosome-Scale Assembly of the Dendrobium nobile Genome Provides Insights Into the Molecular Mechanism of the Biosynthesis of the Medicinal Active Ingredient of Dendrobium.</title>
        <authorList>
            <person name="Xu Q."/>
            <person name="Niu S.-C."/>
            <person name="Li K.-L."/>
            <person name="Zheng P.-J."/>
            <person name="Zhang X.-J."/>
            <person name="Jia Y."/>
            <person name="Liu Y."/>
            <person name="Niu Y.-X."/>
            <person name="Yu L.-H."/>
            <person name="Chen D.-F."/>
            <person name="Zhang G.-Q."/>
        </authorList>
    </citation>
    <scope>NUCLEOTIDE SEQUENCE</scope>
    <source>
        <tissue evidence="9">Leaf</tissue>
    </source>
</reference>
<evidence type="ECO:0000256" key="7">
    <source>
        <dbReference type="SAM" id="MobiDB-lite"/>
    </source>
</evidence>
<keyword evidence="4" id="KW-0747">Spliceosome</keyword>
<evidence type="ECO:0000256" key="2">
    <source>
        <dbReference type="ARBA" id="ARBA00005954"/>
    </source>
</evidence>
<dbReference type="Gene3D" id="6.10.140.420">
    <property type="match status" value="1"/>
</dbReference>
<feature type="compositionally biased region" description="Low complexity" evidence="7">
    <location>
        <begin position="668"/>
        <end position="683"/>
    </location>
</feature>
<sequence length="1050" mass="121141">MYNGIGLQTPRGSGTNGYIQSNKFFVKPKSARVDTSAVGGSAQPEGVGGVRKPNKDILEHDRKRQIQLRLIVLQDALADQGFTDDEIAEKIEEAKKALEVELAASASTASGRPPLSKRFSETQTHQIAARKEKQIETMRAALKIGEDKKEKKKQGNNSIHDSEDDSGHSDPERYFHEGDDDKEKKGFENQGYPNPSKKKKSNDTDFDSDGDALAREKNGKLLNEVGGLDSRHVDSYSGDEKGKGKKEISMKYKKSSTSLTNNSLDIDSGKENASKNKKHEQRRVRKSSDESGSETDDESSIRKKTMEKYTKPHHKHTIDYSDGDCRKKVLTRDTKHDRDCEIAKTKLKAEEKKKKKKKRHDSDEESSDSDSDKKRQVYKKRKRYDTDSDSDGIYLAKERKGSLLNKDRRLEPEHVDSDGGDKKRRGGKEISLKQNKYTNRQNNNSSEIGGGNEKASKKKKHEKRDVRDYSEESGSETVDYNSSRTKLEKYRKPSHKHMNDYSDDDDRKNIFTEATKHDRNSKFDREKHNVRDKKKRRDDADEEISDTDVDKRHPEHKIDYSDVNSRNKFFTKDTKYDRISNFDRDKHKVGEKKQKRHDSDEESSDTGSDKRYPEHKKSTEASRRKKGRLEADDENSDSDGGKKKKTVKSAGYHSFQKESDLDSDASESDSYSSYYSSSSSDASSGHREEKNDRRRAGVKEVRRVDGKSSKKRESSSATKTGPSSNGDRDGVKVKPNHFTDDDGRSKNLDYSKRSDKSDYLHSIRDTNSIHAHHKQEAGKEQNFYDGKHVDVSRMAHDVRRTERDSKRYDGSHKAGDEHMEGYQPNKYVEMQGQTAYSAEDKLGRMKNVTDGERFGDKLSSQELIAVDRHGSSKHTYKKHDYEDGKRNEHLEKHPSKENFNEGILEGKTFTEDEDRKRKRCENKKTAEGFSLPDKYGSRNNSEDKQVYDERKRTKYEDKQVPNDLLNEDTHGTRRPFEDDHNYEGRQGGYREKQASKERSHEDKYRSRSHDEDHQSYGDNKRRKYDESQKHSRRDRREHEYSEDKGHHRRH</sequence>
<feature type="compositionally biased region" description="Basic and acidic residues" evidence="7">
    <location>
        <begin position="317"/>
        <end position="352"/>
    </location>
</feature>
<keyword evidence="3" id="KW-0507">mRNA processing</keyword>
<keyword evidence="6" id="KW-0539">Nucleus</keyword>
<dbReference type="AlphaFoldDB" id="A0A8T3B6N5"/>
<feature type="compositionally biased region" description="Basic residues" evidence="7">
    <location>
        <begin position="275"/>
        <end position="285"/>
    </location>
</feature>
<dbReference type="EMBL" id="JAGYWB010000010">
    <property type="protein sequence ID" value="KAI0507047.1"/>
    <property type="molecule type" value="Genomic_DNA"/>
</dbReference>
<dbReference type="GO" id="GO:0008380">
    <property type="term" value="P:RNA splicing"/>
    <property type="evidence" value="ECO:0007669"/>
    <property type="project" value="UniProtKB-KW"/>
</dbReference>
<comment type="similarity">
    <text evidence="2">Belongs to the CWC21 family.</text>
</comment>
<dbReference type="OrthoDB" id="10267305at2759"/>
<feature type="compositionally biased region" description="Basic and acidic residues" evidence="7">
    <location>
        <begin position="607"/>
        <end position="622"/>
    </location>
</feature>
<feature type="compositionally biased region" description="Basic and acidic residues" evidence="7">
    <location>
        <begin position="726"/>
        <end position="764"/>
    </location>
</feature>
<feature type="compositionally biased region" description="Basic and acidic residues" evidence="7">
    <location>
        <begin position="570"/>
        <end position="592"/>
    </location>
</feature>
<feature type="compositionally biased region" description="Basic and acidic residues" evidence="7">
    <location>
        <begin position="967"/>
        <end position="1050"/>
    </location>
</feature>
<dbReference type="InterPro" id="IPR051372">
    <property type="entry name" value="CWC21"/>
</dbReference>
<evidence type="ECO:0000259" key="8">
    <source>
        <dbReference type="SMART" id="SM01115"/>
    </source>
</evidence>
<feature type="compositionally biased region" description="Basic and acidic residues" evidence="7">
    <location>
        <begin position="299"/>
        <end position="310"/>
    </location>
</feature>
<gene>
    <name evidence="9" type="ORF">KFK09_013165</name>
</gene>
<evidence type="ECO:0000256" key="1">
    <source>
        <dbReference type="ARBA" id="ARBA00004123"/>
    </source>
</evidence>
<dbReference type="GO" id="GO:0005681">
    <property type="term" value="C:spliceosomal complex"/>
    <property type="evidence" value="ECO:0007669"/>
    <property type="project" value="UniProtKB-KW"/>
</dbReference>
<evidence type="ECO:0000256" key="4">
    <source>
        <dbReference type="ARBA" id="ARBA00022728"/>
    </source>
</evidence>
<dbReference type="Pfam" id="PF08312">
    <property type="entry name" value="cwf21"/>
    <property type="match status" value="1"/>
</dbReference>
<comment type="subcellular location">
    <subcellularLocation>
        <location evidence="1">Nucleus</location>
    </subcellularLocation>
</comment>
<protein>
    <recommendedName>
        <fullName evidence="8">CWF21 domain-containing protein</fullName>
    </recommendedName>
</protein>
<comment type="caution">
    <text evidence="9">The sequence shown here is derived from an EMBL/GenBank/DDBJ whole genome shotgun (WGS) entry which is preliminary data.</text>
</comment>
<dbReference type="SMART" id="SM01115">
    <property type="entry name" value="cwf21"/>
    <property type="match status" value="1"/>
</dbReference>
<feature type="compositionally biased region" description="Basic and acidic residues" evidence="7">
    <location>
        <begin position="940"/>
        <end position="960"/>
    </location>
</feature>
<feature type="compositionally biased region" description="Basic and acidic residues" evidence="7">
    <location>
        <begin position="485"/>
        <end position="529"/>
    </location>
</feature>
<keyword evidence="5" id="KW-0508">mRNA splicing</keyword>
<dbReference type="CDD" id="cd21372">
    <property type="entry name" value="cwf21_CWC21-like"/>
    <property type="match status" value="1"/>
</dbReference>
<evidence type="ECO:0000256" key="3">
    <source>
        <dbReference type="ARBA" id="ARBA00022664"/>
    </source>
</evidence>
<feature type="compositionally biased region" description="Basic and acidic residues" evidence="7">
    <location>
        <begin position="684"/>
        <end position="714"/>
    </location>
</feature>
<feature type="compositionally biased region" description="Basic and acidic residues" evidence="7">
    <location>
        <begin position="396"/>
        <end position="431"/>
    </location>
</feature>
<feature type="compositionally biased region" description="Polar residues" evidence="7">
    <location>
        <begin position="255"/>
        <end position="265"/>
    </location>
</feature>
<feature type="domain" description="CWF21" evidence="8">
    <location>
        <begin position="58"/>
        <end position="103"/>
    </location>
</feature>
<evidence type="ECO:0000313" key="9">
    <source>
        <dbReference type="EMBL" id="KAI0507047.1"/>
    </source>
</evidence>
<dbReference type="GO" id="GO:0006397">
    <property type="term" value="P:mRNA processing"/>
    <property type="evidence" value="ECO:0007669"/>
    <property type="project" value="UniProtKB-KW"/>
</dbReference>
<feature type="compositionally biased region" description="Basic and acidic residues" evidence="7">
    <location>
        <begin position="548"/>
        <end position="560"/>
    </location>
</feature>
<feature type="compositionally biased region" description="Polar residues" evidence="7">
    <location>
        <begin position="715"/>
        <end position="725"/>
    </location>
</feature>
<organism evidence="9 10">
    <name type="scientific">Dendrobium nobile</name>
    <name type="common">Orchid</name>
    <dbReference type="NCBI Taxonomy" id="94219"/>
    <lineage>
        <taxon>Eukaryota</taxon>
        <taxon>Viridiplantae</taxon>
        <taxon>Streptophyta</taxon>
        <taxon>Embryophyta</taxon>
        <taxon>Tracheophyta</taxon>
        <taxon>Spermatophyta</taxon>
        <taxon>Magnoliopsida</taxon>
        <taxon>Liliopsida</taxon>
        <taxon>Asparagales</taxon>
        <taxon>Orchidaceae</taxon>
        <taxon>Epidendroideae</taxon>
        <taxon>Malaxideae</taxon>
        <taxon>Dendrobiinae</taxon>
        <taxon>Dendrobium</taxon>
    </lineage>
</organism>
<evidence type="ECO:0000256" key="6">
    <source>
        <dbReference type="ARBA" id="ARBA00023242"/>
    </source>
</evidence>
<proteinExistence type="inferred from homology"/>
<feature type="region of interest" description="Disordered" evidence="7">
    <location>
        <begin position="105"/>
        <end position="824"/>
    </location>
</feature>
<dbReference type="InterPro" id="IPR013170">
    <property type="entry name" value="mRNA_splic_Cwf21_dom"/>
</dbReference>
<dbReference type="PANTHER" id="PTHR36562">
    <property type="entry name" value="SERINE/ARGININE REPETITIVE MATRIX 2"/>
    <property type="match status" value="1"/>
</dbReference>
<feature type="compositionally biased region" description="Basic and acidic residues" evidence="7">
    <location>
        <begin position="878"/>
        <end position="899"/>
    </location>
</feature>
<name>A0A8T3B6N5_DENNO</name>
<evidence type="ECO:0000313" key="10">
    <source>
        <dbReference type="Proteomes" id="UP000829196"/>
    </source>
</evidence>
<dbReference type="PANTHER" id="PTHR36562:SF5">
    <property type="entry name" value="SERINE_ARGININE REPETITIVE MATRIX 2"/>
    <property type="match status" value="1"/>
</dbReference>